<dbReference type="EMBL" id="PVSR01000007">
    <property type="protein sequence ID" value="PRW64014.1"/>
    <property type="molecule type" value="Genomic_DNA"/>
</dbReference>
<dbReference type="Pfam" id="PF03756">
    <property type="entry name" value="AfsA"/>
    <property type="match status" value="2"/>
</dbReference>
<dbReference type="NCBIfam" id="NF041195">
    <property type="entry name" value="ScbA_BarX_GamBu"/>
    <property type="match status" value="1"/>
</dbReference>
<gene>
    <name evidence="2" type="ORF">CEP50_07415</name>
</gene>
<protein>
    <recommendedName>
        <fullName evidence="1">A-factor biosynthesis hotdog domain-containing protein</fullName>
    </recommendedName>
</protein>
<dbReference type="Proteomes" id="UP000239352">
    <property type="component" value="Unassembled WGS sequence"/>
</dbReference>
<sequence>MTATIAFDTTAANTGQDPLVSFDQSLPRHWVHRAANTEVLVTSYGERGGNAFVLGAQLPRAHALYGPVEGIHDPFLFVEAVRQAGLVVGHIGFGVPYGHQFAMDTLDYEVDCSELSLADAPAHVVLEVNCTDVKRRGKTFAGADMRVTGYRNGALLGRAVLPYYCISPAAYARLRAGAGDFADVESVVTPETDSPQRFGRSCSSDVLLAPTEEENTWLLRDGRDHPVLFDHPVDHVPGMTALEAVRQAACSVYHPHKVVPVGMESRFHHYVELGQACFVRVCEVEETGRVRIVLEQGGRTAVEAVVEVRVAGGIPTQVSG</sequence>
<proteinExistence type="predicted"/>
<organism evidence="2 3">
    <name type="scientific">Actinopolyspora mortivallis</name>
    <dbReference type="NCBI Taxonomy" id="33906"/>
    <lineage>
        <taxon>Bacteria</taxon>
        <taxon>Bacillati</taxon>
        <taxon>Actinomycetota</taxon>
        <taxon>Actinomycetes</taxon>
        <taxon>Actinopolysporales</taxon>
        <taxon>Actinopolysporaceae</taxon>
        <taxon>Actinopolyspora</taxon>
    </lineage>
</organism>
<name>A0A2T0GY36_ACTMO</name>
<evidence type="ECO:0000259" key="1">
    <source>
        <dbReference type="Pfam" id="PF03756"/>
    </source>
</evidence>
<feature type="domain" description="A-factor biosynthesis hotdog" evidence="1">
    <location>
        <begin position="200"/>
        <end position="307"/>
    </location>
</feature>
<feature type="domain" description="A-factor biosynthesis hotdog" evidence="1">
    <location>
        <begin position="31"/>
        <end position="161"/>
    </location>
</feature>
<reference evidence="2 3" key="1">
    <citation type="submission" date="2018-03" db="EMBL/GenBank/DDBJ databases">
        <title>Actinopolyspora mortivallis from Sahara, screening for active biomolecules.</title>
        <authorList>
            <person name="Selama O."/>
            <person name="Wellington E.M.H."/>
            <person name="Hacene H."/>
        </authorList>
    </citation>
    <scope>NUCLEOTIDE SEQUENCE [LARGE SCALE GENOMIC DNA]</scope>
    <source>
        <strain evidence="2 3">M5A</strain>
    </source>
</reference>
<dbReference type="InParanoid" id="A0A2T0GY36"/>
<dbReference type="AlphaFoldDB" id="A0A2T0GY36"/>
<comment type="caution">
    <text evidence="2">The sequence shown here is derived from an EMBL/GenBank/DDBJ whole genome shotgun (WGS) entry which is preliminary data.</text>
</comment>
<dbReference type="InterPro" id="IPR047757">
    <property type="entry name" value="AfsA-like"/>
</dbReference>
<dbReference type="GO" id="GO:0016740">
    <property type="term" value="F:transferase activity"/>
    <property type="evidence" value="ECO:0007669"/>
    <property type="project" value="InterPro"/>
</dbReference>
<dbReference type="InterPro" id="IPR005509">
    <property type="entry name" value="AfsA_hotdog_dom"/>
</dbReference>
<keyword evidence="3" id="KW-1185">Reference proteome</keyword>
<accession>A0A2T0GY36</accession>
<evidence type="ECO:0000313" key="2">
    <source>
        <dbReference type="EMBL" id="PRW64014.1"/>
    </source>
</evidence>
<evidence type="ECO:0000313" key="3">
    <source>
        <dbReference type="Proteomes" id="UP000239352"/>
    </source>
</evidence>
<dbReference type="RefSeq" id="WP_106113197.1">
    <property type="nucleotide sequence ID" value="NZ_PVSR01000007.1"/>
</dbReference>